<gene>
    <name evidence="2" type="ORF">DERYTH_LOCUS13095</name>
</gene>
<sequence length="102" mass="11190">MNHSTNQFVSAQPQNNGQLQGSYNVSGPQNAGGLLQRTLNTGPQSSRPQNTVNIIVNTFIDIQRYIDLVKGMDPFTKTQGIENSQSQDVQFSTLLISGYSFP</sequence>
<organism evidence="2 3">
    <name type="scientific">Dentiscutata erythropus</name>
    <dbReference type="NCBI Taxonomy" id="1348616"/>
    <lineage>
        <taxon>Eukaryota</taxon>
        <taxon>Fungi</taxon>
        <taxon>Fungi incertae sedis</taxon>
        <taxon>Mucoromycota</taxon>
        <taxon>Glomeromycotina</taxon>
        <taxon>Glomeromycetes</taxon>
        <taxon>Diversisporales</taxon>
        <taxon>Gigasporaceae</taxon>
        <taxon>Dentiscutata</taxon>
    </lineage>
</organism>
<accession>A0A9N9HSF8</accession>
<protein>
    <submittedName>
        <fullName evidence="2">26318_t:CDS:1</fullName>
    </submittedName>
</protein>
<evidence type="ECO:0000256" key="1">
    <source>
        <dbReference type="SAM" id="MobiDB-lite"/>
    </source>
</evidence>
<evidence type="ECO:0000313" key="2">
    <source>
        <dbReference type="EMBL" id="CAG8702835.1"/>
    </source>
</evidence>
<feature type="region of interest" description="Disordered" evidence="1">
    <location>
        <begin position="1"/>
        <end position="50"/>
    </location>
</feature>
<reference evidence="2" key="1">
    <citation type="submission" date="2021-06" db="EMBL/GenBank/DDBJ databases">
        <authorList>
            <person name="Kallberg Y."/>
            <person name="Tangrot J."/>
            <person name="Rosling A."/>
        </authorList>
    </citation>
    <scope>NUCLEOTIDE SEQUENCE</scope>
    <source>
        <strain evidence="2">MA453B</strain>
    </source>
</reference>
<dbReference type="AlphaFoldDB" id="A0A9N9HSF8"/>
<feature type="compositionally biased region" description="Polar residues" evidence="1">
    <location>
        <begin position="1"/>
        <end position="29"/>
    </location>
</feature>
<comment type="caution">
    <text evidence="2">The sequence shown here is derived from an EMBL/GenBank/DDBJ whole genome shotgun (WGS) entry which is preliminary data.</text>
</comment>
<name>A0A9N9HSF8_9GLOM</name>
<dbReference type="OrthoDB" id="2354808at2759"/>
<dbReference type="Proteomes" id="UP000789405">
    <property type="component" value="Unassembled WGS sequence"/>
</dbReference>
<feature type="compositionally biased region" description="Polar residues" evidence="1">
    <location>
        <begin position="37"/>
        <end position="50"/>
    </location>
</feature>
<keyword evidence="3" id="KW-1185">Reference proteome</keyword>
<evidence type="ECO:0000313" key="3">
    <source>
        <dbReference type="Proteomes" id="UP000789405"/>
    </source>
</evidence>
<dbReference type="EMBL" id="CAJVPY010008950">
    <property type="protein sequence ID" value="CAG8702835.1"/>
    <property type="molecule type" value="Genomic_DNA"/>
</dbReference>
<proteinExistence type="predicted"/>